<evidence type="ECO:0000256" key="1">
    <source>
        <dbReference type="SAM" id="MobiDB-lite"/>
    </source>
</evidence>
<feature type="region of interest" description="Disordered" evidence="1">
    <location>
        <begin position="1"/>
        <end position="67"/>
    </location>
</feature>
<dbReference type="RefSeq" id="WP_369238135.1">
    <property type="nucleotide sequence ID" value="NZ_CP163435.1"/>
</dbReference>
<name>A0AB39PHJ1_9ACTN</name>
<organism evidence="2">
    <name type="scientific">Streptomyces sp. R21</name>
    <dbReference type="NCBI Taxonomy" id="3238627"/>
    <lineage>
        <taxon>Bacteria</taxon>
        <taxon>Bacillati</taxon>
        <taxon>Actinomycetota</taxon>
        <taxon>Actinomycetes</taxon>
        <taxon>Kitasatosporales</taxon>
        <taxon>Streptomycetaceae</taxon>
        <taxon>Streptomyces</taxon>
    </lineage>
</organism>
<reference evidence="2" key="1">
    <citation type="submission" date="2024-07" db="EMBL/GenBank/DDBJ databases">
        <authorList>
            <person name="Yu S.T."/>
        </authorList>
    </citation>
    <scope>NUCLEOTIDE SEQUENCE</scope>
    <source>
        <strain evidence="2">R21</strain>
    </source>
</reference>
<protein>
    <recommendedName>
        <fullName evidence="3">Tat pathway signal sequence domain protein</fullName>
    </recommendedName>
</protein>
<evidence type="ECO:0008006" key="3">
    <source>
        <dbReference type="Google" id="ProtNLM"/>
    </source>
</evidence>
<sequence length="226" mass="24056">MTSGIGPVEESGPFDAFDPSEASGPREGAAPRQGAGPAREFSPVEGSRYPAPKSGRRIPRPNSPSPRARSRLLAVLALAAALTTTLLAVPLHDGRPTVPPPWPLSVTQLTYTGLREPPDPRTHSFTFRLRATLAAGPPTTLSHLAQPYDGLAMSISPTTPLTLRTGTPRTLTLHVAVRHCTGLPQGVELPFLNVTLRNMRGTQNPSYILGADYAQDLSSSLRAICM</sequence>
<gene>
    <name evidence="2" type="ORF">AB5J56_33335</name>
</gene>
<accession>A0AB39PHJ1</accession>
<proteinExistence type="predicted"/>
<feature type="compositionally biased region" description="Low complexity" evidence="1">
    <location>
        <begin position="25"/>
        <end position="40"/>
    </location>
</feature>
<dbReference type="EMBL" id="CP163435">
    <property type="protein sequence ID" value="XDQ29283.1"/>
    <property type="molecule type" value="Genomic_DNA"/>
</dbReference>
<dbReference type="AlphaFoldDB" id="A0AB39PHJ1"/>
<evidence type="ECO:0000313" key="2">
    <source>
        <dbReference type="EMBL" id="XDQ29283.1"/>
    </source>
</evidence>